<organism evidence="7 8">
    <name type="scientific">Euroglyphus maynei</name>
    <name type="common">Mayne's house dust mite</name>
    <dbReference type="NCBI Taxonomy" id="6958"/>
    <lineage>
        <taxon>Eukaryota</taxon>
        <taxon>Metazoa</taxon>
        <taxon>Ecdysozoa</taxon>
        <taxon>Arthropoda</taxon>
        <taxon>Chelicerata</taxon>
        <taxon>Arachnida</taxon>
        <taxon>Acari</taxon>
        <taxon>Acariformes</taxon>
        <taxon>Sarcoptiformes</taxon>
        <taxon>Astigmata</taxon>
        <taxon>Psoroptidia</taxon>
        <taxon>Analgoidea</taxon>
        <taxon>Pyroglyphidae</taxon>
        <taxon>Pyroglyphinae</taxon>
        <taxon>Euroglyphus</taxon>
    </lineage>
</organism>
<dbReference type="GO" id="GO:0017046">
    <property type="term" value="F:peptide hormone binding"/>
    <property type="evidence" value="ECO:0007669"/>
    <property type="project" value="TreeGrafter"/>
</dbReference>
<feature type="chain" id="PRO_5012418110" evidence="5">
    <location>
        <begin position="19"/>
        <end position="255"/>
    </location>
</feature>
<dbReference type="Gene3D" id="3.40.50.2300">
    <property type="match status" value="1"/>
</dbReference>
<dbReference type="InterPro" id="IPR001828">
    <property type="entry name" value="ANF_lig-bd_rcpt"/>
</dbReference>
<comment type="subcellular location">
    <subcellularLocation>
        <location evidence="1">Membrane</location>
    </subcellularLocation>
</comment>
<dbReference type="GO" id="GO:0016020">
    <property type="term" value="C:membrane"/>
    <property type="evidence" value="ECO:0007669"/>
    <property type="project" value="UniProtKB-SubCell"/>
</dbReference>
<evidence type="ECO:0000256" key="3">
    <source>
        <dbReference type="ARBA" id="ARBA00022989"/>
    </source>
</evidence>
<sequence>MFLLISLLLLILSSSSSSSSASIPSSLLASTSSTSIQSFSGQTNSKFFLIFFIVINLFDTNIIHAYKWTLVKDVDFLDTNYLMRWHPGRHPHQHLNDTFLLSNTAITNNENDNQDLLGTKNSRPIRIVVLAPYGSDEQYSLDKIMPAIIAAVKSIEDEVRINKYKYLGWEHGAEIYFVDTQCSSAIGPLAAFHYYIRGKVDVFLGPVCPYVLAPVARYTSYWDIPHLTSSGQVSMFDDKNSTFRILTRMNGSFSQ</sequence>
<keyword evidence="3" id="KW-1133">Transmembrane helix</keyword>
<keyword evidence="7" id="KW-0675">Receptor</keyword>
<keyword evidence="4" id="KW-0472">Membrane</keyword>
<feature type="domain" description="Receptor ligand binding region" evidence="6">
    <location>
        <begin position="160"/>
        <end position="243"/>
    </location>
</feature>
<evidence type="ECO:0000256" key="1">
    <source>
        <dbReference type="ARBA" id="ARBA00004370"/>
    </source>
</evidence>
<evidence type="ECO:0000256" key="5">
    <source>
        <dbReference type="SAM" id="SignalP"/>
    </source>
</evidence>
<dbReference type="PANTHER" id="PTHR44755">
    <property type="entry name" value="NATRIURETIC PEPTIDE RECEPTOR 3-RELATED"/>
    <property type="match status" value="1"/>
</dbReference>
<accession>A0A1Y3ARC0</accession>
<dbReference type="GO" id="GO:0038023">
    <property type="term" value="F:signaling receptor activity"/>
    <property type="evidence" value="ECO:0007669"/>
    <property type="project" value="TreeGrafter"/>
</dbReference>
<name>A0A1Y3ARC0_EURMA</name>
<reference evidence="7 8" key="1">
    <citation type="submission" date="2017-03" db="EMBL/GenBank/DDBJ databases">
        <title>Genome Survey of Euroglyphus maynei.</title>
        <authorList>
            <person name="Arlian L.G."/>
            <person name="Morgan M.S."/>
            <person name="Rider S.D."/>
        </authorList>
    </citation>
    <scope>NUCLEOTIDE SEQUENCE [LARGE SCALE GENOMIC DNA]</scope>
    <source>
        <strain evidence="7">Arlian Lab</strain>
        <tissue evidence="7">Whole body</tissue>
    </source>
</reference>
<dbReference type="OrthoDB" id="302535at2759"/>
<keyword evidence="5" id="KW-0732">Signal</keyword>
<dbReference type="Pfam" id="PF01094">
    <property type="entry name" value="ANF_receptor"/>
    <property type="match status" value="1"/>
</dbReference>
<dbReference type="AlphaFoldDB" id="A0A1Y3ARC0"/>
<proteinExistence type="predicted"/>
<evidence type="ECO:0000313" key="7">
    <source>
        <dbReference type="EMBL" id="OTF70364.1"/>
    </source>
</evidence>
<dbReference type="InterPro" id="IPR028082">
    <property type="entry name" value="Peripla_BP_I"/>
</dbReference>
<protein>
    <submittedName>
        <fullName evidence="7">Atrial natriuretic peptide clearance receptor-like protein</fullName>
    </submittedName>
</protein>
<dbReference type="GO" id="GO:0007165">
    <property type="term" value="P:signal transduction"/>
    <property type="evidence" value="ECO:0007669"/>
    <property type="project" value="TreeGrafter"/>
</dbReference>
<dbReference type="SUPFAM" id="SSF53822">
    <property type="entry name" value="Periplasmic binding protein-like I"/>
    <property type="match status" value="1"/>
</dbReference>
<comment type="caution">
    <text evidence="7">The sequence shown here is derived from an EMBL/GenBank/DDBJ whole genome shotgun (WGS) entry which is preliminary data.</text>
</comment>
<evidence type="ECO:0000256" key="2">
    <source>
        <dbReference type="ARBA" id="ARBA00022692"/>
    </source>
</evidence>
<evidence type="ECO:0000256" key="4">
    <source>
        <dbReference type="ARBA" id="ARBA00023136"/>
    </source>
</evidence>
<keyword evidence="2" id="KW-0812">Transmembrane</keyword>
<dbReference type="InterPro" id="IPR052612">
    <property type="entry name" value="ANP_Clearance_Receptor"/>
</dbReference>
<evidence type="ECO:0000259" key="6">
    <source>
        <dbReference type="Pfam" id="PF01094"/>
    </source>
</evidence>
<dbReference type="EMBL" id="MUJZ01066140">
    <property type="protein sequence ID" value="OTF70364.1"/>
    <property type="molecule type" value="Genomic_DNA"/>
</dbReference>
<evidence type="ECO:0000313" key="8">
    <source>
        <dbReference type="Proteomes" id="UP000194236"/>
    </source>
</evidence>
<dbReference type="PANTHER" id="PTHR44755:SF11">
    <property type="entry name" value="ATRIAL NATRIURETIC PEPTIDE RECEPTOR 3 ISOFORM X1"/>
    <property type="match status" value="1"/>
</dbReference>
<keyword evidence="8" id="KW-1185">Reference proteome</keyword>
<feature type="signal peptide" evidence="5">
    <location>
        <begin position="1"/>
        <end position="18"/>
    </location>
</feature>
<gene>
    <name evidence="7" type="ORF">BLA29_007185</name>
</gene>
<dbReference type="Proteomes" id="UP000194236">
    <property type="component" value="Unassembled WGS sequence"/>
</dbReference>